<feature type="binding site" evidence="3">
    <location>
        <position position="259"/>
    </location>
    <ligand>
        <name>ATP</name>
        <dbReference type="ChEBI" id="CHEBI:30616"/>
    </ligand>
</feature>
<evidence type="ECO:0000256" key="3">
    <source>
        <dbReference type="PROSITE-ProRule" id="PRU10141"/>
    </source>
</evidence>
<dbReference type="InterPro" id="IPR000719">
    <property type="entry name" value="Prot_kinase_dom"/>
</dbReference>
<accession>A0ABM0MRL9</accession>
<gene>
    <name evidence="6" type="primary">LOC102806569</name>
</gene>
<dbReference type="SMART" id="SM00220">
    <property type="entry name" value="S_TKc"/>
    <property type="match status" value="1"/>
</dbReference>
<dbReference type="SUPFAM" id="SSF56112">
    <property type="entry name" value="Protein kinase-like (PK-like)"/>
    <property type="match status" value="1"/>
</dbReference>
<dbReference type="Gene3D" id="1.20.930.20">
    <property type="entry name" value="Adaptor protein Cbl, N-terminal domain"/>
    <property type="match status" value="1"/>
</dbReference>
<dbReference type="RefSeq" id="XP_006822660.1">
    <property type="nucleotide sequence ID" value="XM_006822597.1"/>
</dbReference>
<evidence type="ECO:0000259" key="4">
    <source>
        <dbReference type="PROSITE" id="PS50011"/>
    </source>
</evidence>
<dbReference type="PROSITE" id="PS50011">
    <property type="entry name" value="PROTEIN_KINASE_DOM"/>
    <property type="match status" value="1"/>
</dbReference>
<dbReference type="Gene3D" id="1.10.510.10">
    <property type="entry name" value="Transferase(Phosphotransferase) domain 1"/>
    <property type="match status" value="1"/>
</dbReference>
<name>A0ABM0MRL9_SACKO</name>
<evidence type="ECO:0000256" key="1">
    <source>
        <dbReference type="ARBA" id="ARBA00022741"/>
    </source>
</evidence>
<dbReference type="InterPro" id="IPR051681">
    <property type="entry name" value="Ser/Thr_Kinases-Pseudokinases"/>
</dbReference>
<proteinExistence type="predicted"/>
<dbReference type="Pfam" id="PF07714">
    <property type="entry name" value="PK_Tyr_Ser-Thr"/>
    <property type="match status" value="1"/>
</dbReference>
<dbReference type="InterPro" id="IPR011009">
    <property type="entry name" value="Kinase-like_dom_sf"/>
</dbReference>
<keyword evidence="1 3" id="KW-0547">Nucleotide-binding</keyword>
<dbReference type="PANTHER" id="PTHR44329:SF298">
    <property type="entry name" value="MIXED LINEAGE KINASE DOMAIN-LIKE PROTEIN"/>
    <property type="match status" value="1"/>
</dbReference>
<protein>
    <submittedName>
        <fullName evidence="6">Mixed lineage kinase domain-like protein-like</fullName>
    </submittedName>
</protein>
<dbReference type="InterPro" id="IPR036537">
    <property type="entry name" value="Adaptor_Cbl_N_dom_sf"/>
</dbReference>
<reference evidence="6" key="1">
    <citation type="submission" date="2025-08" db="UniProtKB">
        <authorList>
            <consortium name="RefSeq"/>
        </authorList>
    </citation>
    <scope>IDENTIFICATION</scope>
    <source>
        <tissue evidence="6">Testes</tissue>
    </source>
</reference>
<dbReference type="Proteomes" id="UP000694865">
    <property type="component" value="Unplaced"/>
</dbReference>
<dbReference type="InterPro" id="IPR017441">
    <property type="entry name" value="Protein_kinase_ATP_BS"/>
</dbReference>
<dbReference type="CDD" id="cd21037">
    <property type="entry name" value="MLKL_NTD"/>
    <property type="match status" value="1"/>
</dbReference>
<organism evidence="5 6">
    <name type="scientific">Saccoglossus kowalevskii</name>
    <name type="common">Acorn worm</name>
    <dbReference type="NCBI Taxonomy" id="10224"/>
    <lineage>
        <taxon>Eukaryota</taxon>
        <taxon>Metazoa</taxon>
        <taxon>Hemichordata</taxon>
        <taxon>Enteropneusta</taxon>
        <taxon>Harrimaniidae</taxon>
        <taxon>Saccoglossus</taxon>
    </lineage>
</organism>
<dbReference type="PROSITE" id="PS00107">
    <property type="entry name" value="PROTEIN_KINASE_ATP"/>
    <property type="match status" value="1"/>
</dbReference>
<dbReference type="Pfam" id="PF22215">
    <property type="entry name" value="MLKL_N"/>
    <property type="match status" value="1"/>
</dbReference>
<keyword evidence="5" id="KW-1185">Reference proteome</keyword>
<dbReference type="PANTHER" id="PTHR44329">
    <property type="entry name" value="SERINE/THREONINE-PROTEIN KINASE TNNI3K-RELATED"/>
    <property type="match status" value="1"/>
</dbReference>
<keyword evidence="2 3" id="KW-0067">ATP-binding</keyword>
<dbReference type="InterPro" id="IPR054000">
    <property type="entry name" value="MLKL_N"/>
</dbReference>
<evidence type="ECO:0000313" key="5">
    <source>
        <dbReference type="Proteomes" id="UP000694865"/>
    </source>
</evidence>
<sequence length="555" mass="64414">MADTALQVFQVASQIYDIVQEVNANKERCRRFATRVRCLVEPLQGVRKLNNADKVNYERALTQLEICLRESKMFLVKFRDVGTIKKILKREDYKSEFTNFNERLDGLASALSLGLEAATKARIDEVFEQQRILQEDRKDEELDRQQIIVLLDDISEGQQKIGDELDSGFQSLGDKLDDYQKSVKTDQQEIKDDMKVINKKLDDIQLRTKTENDRAISQPSDELKIIESGELENRELIGEGRFGKVYKAVYNKHDVAVKKFIEKSPGPLLAKNLRDEAEKMKKFNAKNVVRLYGICTETDSHLLVMEYMSEKDLRGVLNNPSRYNLTWRRRLRMAFEGACGLYRIHNAKPPMLHRSISSIKFLVNEDLHIKITGCGFSLTRSSARRHKSSPKKTTLQYIAPEHLFDVNTIYTDKSETYSYGIVMWEIATSKKPFEGMTDSEVVRYVSNERRKEAIEDSDCPDEFGDLIDKCRDFDPFNRPFFKGEFIFIKPSVNLNDRSHEWNNHLNRDVSRYSIGQTFSSRNCGHVVKYIKEIQLRNMQMLSSTEDPCPRINCTR</sequence>
<dbReference type="GeneID" id="102806569"/>
<evidence type="ECO:0000256" key="2">
    <source>
        <dbReference type="ARBA" id="ARBA00022840"/>
    </source>
</evidence>
<dbReference type="InterPro" id="IPR059179">
    <property type="entry name" value="MLKL-like_MCAfunc"/>
</dbReference>
<dbReference type="InterPro" id="IPR001245">
    <property type="entry name" value="Ser-Thr/Tyr_kinase_cat_dom"/>
</dbReference>
<evidence type="ECO:0000313" key="6">
    <source>
        <dbReference type="RefSeq" id="XP_006822660.1"/>
    </source>
</evidence>
<feature type="domain" description="Protein kinase" evidence="4">
    <location>
        <begin position="231"/>
        <end position="502"/>
    </location>
</feature>